<evidence type="ECO:0000313" key="4">
    <source>
        <dbReference type="EMBL" id="CCB92101.1"/>
    </source>
</evidence>
<gene>
    <name evidence="4" type="primary">glud2</name>
    <name evidence="4" type="ORF">WCH_AW06320</name>
</gene>
<sequence length="1022" mass="117528">MMTHPGKQAAINEQLSLAIQNETEKFREYYLWLEKAMPPAFFEDVSHENILLIVHNLIGFNLQDYFTTIHLRGAAIVICLDSADADLRILKNYAMHGIKNYQAYVSTAPPPFPGVKAHLRIAQTFFTQAIECIEESFPEKSKEELRALVKQRNPNVTDSEFEKIINSINIRFLRSLTIDRLILALDMFFRAKTRDNCQYEVRYNENWEEKGIASMQVVLAWRNTPKHNFLYRMARIIHRYNLVMKKVNAAYIDPYSKRSILVMALGLHGSNGKAVWDVADIPDFLRELATTKYFASFDPIDSLLIKTGIIVGKLGNFLRSAVNFAHQALVHIDPNLYTLEHIELDLCRHPELTSQICRAFELKFDPDYCDYQKYLEVRDQCLVDIENLDTGHPGNDERRKNVLKQALNLIHYSLKTNYYRLNYTAASFRLDPKYLDDIPFNRKEKFPELPYGIFYMKGMHFFGFHIRFKDLSRGGLRTVYTKQPEHLFSERNTVFSECYNLAYTQQKKNKDIPEGGSKAIIFLQPFERMESEAAILKNELEESGIDPKEIENKLQSFRDEQSTEFLYQAQRAFIESLITIVNCDPSGEIRAKNIVDYWKRPEYIYLGPDENMHDSMIQWISSFSQKYDYKPGSAFISGKPQVGINHKEYGVTSLGVNVYMHKLLLHLGIDPEKDPFTIKISGGPDGDVAGNQIRNLHKHYPDTAKLVALTDVSGTISDPEGLDLSILVELFHQCKPIKYYPPEKLHEGGFLVDKEAKKQQTAFVQQTLCWKMKNGSLIEEWLSGSEMNHLFRNNVHQTKSDIFIPAGGRPRTLNHQNVKDFLDAEGNPTSKGIVEGANLYLTSEARRFLEEKGVLIIKDSSANKTGVICSSFEVLCGLVLPDHLFLKWKSTLIEEILERLKLCASNEADLLLNTLKTNRAFLTEISDKISARINQYTYELLDFLEEVPLSNHPSDPLIKYFLDYALPSLVSEFQEELLEEVPDHHKKAIISSHIAAQLVYKKGLDWRPSIVDILPVILEKQI</sequence>
<dbReference type="InterPro" id="IPR028971">
    <property type="entry name" value="NAD-GDH_cat"/>
</dbReference>
<dbReference type="EMBL" id="FR872661">
    <property type="protein sequence ID" value="CCB92101.1"/>
    <property type="molecule type" value="Genomic_DNA"/>
</dbReference>
<dbReference type="GO" id="GO:0004352">
    <property type="term" value="F:glutamate dehydrogenase (NAD+) activity"/>
    <property type="evidence" value="ECO:0007669"/>
    <property type="project" value="UniProtKB-EC"/>
</dbReference>
<dbReference type="AlphaFoldDB" id="F8LF33"/>
<feature type="domain" description="Glutamate/phenylalanine/leucine/valine/L-tryptophan dehydrogenase C-terminal" evidence="3">
    <location>
        <begin position="643"/>
        <end position="942"/>
    </location>
</feature>
<accession>F8LF33</accession>
<name>F8LF33_9BACT</name>
<reference evidence="4" key="1">
    <citation type="submission" date="2011-05" db="EMBL/GenBank/DDBJ databases">
        <title>Unity in variety -- the pan-genome of the Chlamydiae.</title>
        <authorList>
            <person name="Collingro A."/>
            <person name="Tischler P."/>
            <person name="Weinmaier T."/>
            <person name="Penz T."/>
            <person name="Heinz E."/>
            <person name="Brunham R.C."/>
            <person name="Read T.D."/>
            <person name="Bavoil P.M."/>
            <person name="Sachse K."/>
            <person name="Kahane S."/>
            <person name="Friedman M.G."/>
            <person name="Rattei T."/>
            <person name="Myers G.S.A."/>
            <person name="Horn M."/>
        </authorList>
    </citation>
    <scope>NUCLEOTIDE SEQUENCE</scope>
    <source>
        <strain evidence="4">2032/99</strain>
    </source>
</reference>
<keyword evidence="2 4" id="KW-0560">Oxidoreductase</keyword>
<protein>
    <submittedName>
        <fullName evidence="4">Glutamate dehydrogenase 2</fullName>
        <ecNumber evidence="4">1.4.1.2</ecNumber>
    </submittedName>
</protein>
<dbReference type="GO" id="GO:0006538">
    <property type="term" value="P:L-glutamate catabolic process"/>
    <property type="evidence" value="ECO:0007669"/>
    <property type="project" value="TreeGrafter"/>
</dbReference>
<dbReference type="Pfam" id="PF05088">
    <property type="entry name" value="Bac_GDH_CD"/>
    <property type="match status" value="1"/>
</dbReference>
<organism evidence="4">
    <name type="scientific">Waddlia chondrophila 2032/99</name>
    <dbReference type="NCBI Taxonomy" id="765953"/>
    <lineage>
        <taxon>Bacteria</taxon>
        <taxon>Pseudomonadati</taxon>
        <taxon>Chlamydiota</taxon>
        <taxon>Chlamydiia</taxon>
        <taxon>Parachlamydiales</taxon>
        <taxon>Waddliaceae</taxon>
        <taxon>Waddlia</taxon>
    </lineage>
</organism>
<dbReference type="InterPro" id="IPR046346">
    <property type="entry name" value="Aminoacid_DH-like_N_sf"/>
</dbReference>
<dbReference type="SMART" id="SM00839">
    <property type="entry name" value="ELFV_dehydrog"/>
    <property type="match status" value="1"/>
</dbReference>
<dbReference type="Gene3D" id="3.40.50.720">
    <property type="entry name" value="NAD(P)-binding Rossmann-like Domain"/>
    <property type="match status" value="1"/>
</dbReference>
<dbReference type="Pfam" id="PF00208">
    <property type="entry name" value="ELFV_dehydrog"/>
    <property type="match status" value="1"/>
</dbReference>
<evidence type="ECO:0000256" key="2">
    <source>
        <dbReference type="ARBA" id="ARBA00023002"/>
    </source>
</evidence>
<proteinExistence type="inferred from homology"/>
<dbReference type="SUPFAM" id="SSF51735">
    <property type="entry name" value="NAD(P)-binding Rossmann-fold domains"/>
    <property type="match status" value="1"/>
</dbReference>
<dbReference type="PANTHER" id="PTHR11606:SF39">
    <property type="entry name" value="GLUTAMATE_PHENYLALANINE_LEUCINE_VALINE_L-TRYPTOPHAN DEHYDROGENASE C-TERMINAL DOMAIN-CONTAINING PROTEIN"/>
    <property type="match status" value="1"/>
</dbReference>
<dbReference type="EC" id="1.4.1.2" evidence="4"/>
<comment type="similarity">
    <text evidence="1">Belongs to the Glu/Leu/Phe/Val dehydrogenases family.</text>
</comment>
<dbReference type="InterPro" id="IPR006096">
    <property type="entry name" value="Glu/Leu/Phe/Val/Trp_DH_C"/>
</dbReference>
<evidence type="ECO:0000256" key="1">
    <source>
        <dbReference type="ARBA" id="ARBA00006382"/>
    </source>
</evidence>
<evidence type="ECO:0000259" key="3">
    <source>
        <dbReference type="SMART" id="SM00839"/>
    </source>
</evidence>
<dbReference type="InterPro" id="IPR036291">
    <property type="entry name" value="NAD(P)-bd_dom_sf"/>
</dbReference>
<dbReference type="PANTHER" id="PTHR11606">
    <property type="entry name" value="GLUTAMATE DEHYDROGENASE"/>
    <property type="match status" value="1"/>
</dbReference>
<dbReference type="SUPFAM" id="SSF53223">
    <property type="entry name" value="Aminoacid dehydrogenase-like, N-terminal domain"/>
    <property type="match status" value="1"/>
</dbReference>